<feature type="domain" description="B box-type" evidence="7">
    <location>
        <begin position="156"/>
        <end position="199"/>
    </location>
</feature>
<dbReference type="Pfam" id="PF00097">
    <property type="entry name" value="zf-C3HC4"/>
    <property type="match status" value="1"/>
</dbReference>
<keyword evidence="2 4" id="KW-0863">Zinc-finger</keyword>
<dbReference type="SUPFAM" id="SSF57850">
    <property type="entry name" value="RING/U-box"/>
    <property type="match status" value="1"/>
</dbReference>
<evidence type="ECO:0000256" key="3">
    <source>
        <dbReference type="ARBA" id="ARBA00022833"/>
    </source>
</evidence>
<dbReference type="CDD" id="cd19757">
    <property type="entry name" value="Bbox1"/>
    <property type="match status" value="1"/>
</dbReference>
<dbReference type="InterPro" id="IPR021978">
    <property type="entry name" value="PML-like_CC"/>
</dbReference>
<dbReference type="PROSITE" id="PS50089">
    <property type="entry name" value="ZF_RING_2"/>
    <property type="match status" value="1"/>
</dbReference>
<keyword evidence="3" id="KW-0862">Zinc</keyword>
<sequence length="389" mass="44250">MARNVENTSQLVDDIDKKILCCPVCRERFTAPKILPCVHTFCEVCLKTWVEKNGGQLTCPTCRKLHVIPPGGIRALNNNVFINEMLEMFSKVKIGQDVSKCDMCDSTALFWCKDCVEFFCQDCSVPHSRMRATKNHKLMTVEEYQEFEKSGQRQLIQPRFCTNHPDKQLELFCDVCQVTACTQCFLTDHNGSDHQVIAFEDALNKYTPNLHHLIDELDKPVTSLKSDKEKQDLAINQFKHEHISVEKQIKQHVAEIIEGLKKEEQSFLATVTEVFNTQYKELQAQMEHIELNLGRAESMQSYAKIFLQHGNPADILSVRKSLENEMKELGAIAPLIQDEIESAINLNFQKTSSPLLTIGEVTCKRSGSKKRKSHILTGTMPNGTMPETT</sequence>
<dbReference type="Gene3D" id="4.10.830.40">
    <property type="match status" value="1"/>
</dbReference>
<dbReference type="Pfam" id="PF22586">
    <property type="entry name" value="ANCHR-like_BBOX"/>
    <property type="match status" value="1"/>
</dbReference>
<name>A0ABM0MD15_SACKO</name>
<evidence type="ECO:0000259" key="6">
    <source>
        <dbReference type="PROSITE" id="PS50089"/>
    </source>
</evidence>
<evidence type="ECO:0000256" key="2">
    <source>
        <dbReference type="ARBA" id="ARBA00022771"/>
    </source>
</evidence>
<dbReference type="RefSeq" id="XP_006817906.1">
    <property type="nucleotide sequence ID" value="XM_006817843.1"/>
</dbReference>
<keyword evidence="8" id="KW-1185">Reference proteome</keyword>
<evidence type="ECO:0000256" key="5">
    <source>
        <dbReference type="SAM" id="MobiDB-lite"/>
    </source>
</evidence>
<dbReference type="SUPFAM" id="SSF57845">
    <property type="entry name" value="B-box zinc-binding domain"/>
    <property type="match status" value="1"/>
</dbReference>
<feature type="domain" description="RING-type" evidence="6">
    <location>
        <begin position="22"/>
        <end position="63"/>
    </location>
</feature>
<evidence type="ECO:0000313" key="8">
    <source>
        <dbReference type="Proteomes" id="UP000694865"/>
    </source>
</evidence>
<feature type="domain" description="B box-type" evidence="7">
    <location>
        <begin position="96"/>
        <end position="141"/>
    </location>
</feature>
<gene>
    <name evidence="9" type="primary">LOC102803928</name>
</gene>
<dbReference type="SMART" id="SM00336">
    <property type="entry name" value="BBOX"/>
    <property type="match status" value="2"/>
</dbReference>
<organism evidence="8 9">
    <name type="scientific">Saccoglossus kowalevskii</name>
    <name type="common">Acorn worm</name>
    <dbReference type="NCBI Taxonomy" id="10224"/>
    <lineage>
        <taxon>Eukaryota</taxon>
        <taxon>Metazoa</taxon>
        <taxon>Hemichordata</taxon>
        <taxon>Enteropneusta</taxon>
        <taxon>Harrimaniidae</taxon>
        <taxon>Saccoglossus</taxon>
    </lineage>
</organism>
<proteinExistence type="predicted"/>
<dbReference type="InterPro" id="IPR013083">
    <property type="entry name" value="Znf_RING/FYVE/PHD"/>
</dbReference>
<protein>
    <submittedName>
        <fullName evidence="9">E3 ubiquitin-protein ligase TRIM56-like</fullName>
    </submittedName>
</protein>
<dbReference type="PANTHER" id="PTHR25462:SF299">
    <property type="entry name" value="E3 UBIQUITIN-PROTEIN LIGASE TRIM56"/>
    <property type="match status" value="1"/>
</dbReference>
<dbReference type="InterPro" id="IPR017907">
    <property type="entry name" value="Znf_RING_CS"/>
</dbReference>
<reference evidence="9" key="1">
    <citation type="submission" date="2025-08" db="UniProtKB">
        <authorList>
            <consortium name="RefSeq"/>
        </authorList>
    </citation>
    <scope>IDENTIFICATION</scope>
    <source>
        <tissue evidence="9">Testes</tissue>
    </source>
</reference>
<dbReference type="Gene3D" id="3.30.160.60">
    <property type="entry name" value="Classic Zinc Finger"/>
    <property type="match status" value="1"/>
</dbReference>
<dbReference type="Gene3D" id="3.30.40.10">
    <property type="entry name" value="Zinc/RING finger domain, C3HC4 (zinc finger)"/>
    <property type="match status" value="1"/>
</dbReference>
<dbReference type="InterPro" id="IPR047153">
    <property type="entry name" value="TRIM45/56/19-like"/>
</dbReference>
<dbReference type="Pfam" id="PF12126">
    <property type="entry name" value="PML_CC"/>
    <property type="match status" value="1"/>
</dbReference>
<accession>A0ABM0MD15</accession>
<dbReference type="InterPro" id="IPR001841">
    <property type="entry name" value="Znf_RING"/>
</dbReference>
<dbReference type="PANTHER" id="PTHR25462">
    <property type="entry name" value="BONUS, ISOFORM C-RELATED"/>
    <property type="match status" value="1"/>
</dbReference>
<keyword evidence="1" id="KW-0479">Metal-binding</keyword>
<feature type="region of interest" description="Disordered" evidence="5">
    <location>
        <begin position="369"/>
        <end position="389"/>
    </location>
</feature>
<dbReference type="PROSITE" id="PS00518">
    <property type="entry name" value="ZF_RING_1"/>
    <property type="match status" value="1"/>
</dbReference>
<dbReference type="InterPro" id="IPR018957">
    <property type="entry name" value="Znf_C3HC4_RING-type"/>
</dbReference>
<dbReference type="SMART" id="SM00184">
    <property type="entry name" value="RING"/>
    <property type="match status" value="1"/>
</dbReference>
<dbReference type="GeneID" id="102803928"/>
<dbReference type="Proteomes" id="UP000694865">
    <property type="component" value="Unplaced"/>
</dbReference>
<evidence type="ECO:0000256" key="4">
    <source>
        <dbReference type="PROSITE-ProRule" id="PRU00024"/>
    </source>
</evidence>
<evidence type="ECO:0000256" key="1">
    <source>
        <dbReference type="ARBA" id="ARBA00022723"/>
    </source>
</evidence>
<evidence type="ECO:0000313" key="9">
    <source>
        <dbReference type="RefSeq" id="XP_006817906.1"/>
    </source>
</evidence>
<feature type="compositionally biased region" description="Polar residues" evidence="5">
    <location>
        <begin position="379"/>
        <end position="389"/>
    </location>
</feature>
<dbReference type="InterPro" id="IPR000315">
    <property type="entry name" value="Znf_B-box"/>
</dbReference>
<dbReference type="PROSITE" id="PS50119">
    <property type="entry name" value="ZF_BBOX"/>
    <property type="match status" value="2"/>
</dbReference>
<dbReference type="Pfam" id="PF00643">
    <property type="entry name" value="zf-B_box"/>
    <property type="match status" value="1"/>
</dbReference>
<evidence type="ECO:0000259" key="7">
    <source>
        <dbReference type="PROSITE" id="PS50119"/>
    </source>
</evidence>